<reference evidence="1" key="1">
    <citation type="submission" date="2024-07" db="EMBL/GenBank/DDBJ databases">
        <title>Complete genome sequence of Verrucomicrobiaceae bacterium NT6N.</title>
        <authorList>
            <person name="Huang C."/>
            <person name="Takami H."/>
            <person name="Hamasaki K."/>
        </authorList>
    </citation>
    <scope>NUCLEOTIDE SEQUENCE</scope>
    <source>
        <strain evidence="1">NT6N</strain>
    </source>
</reference>
<sequence>MNPSDATSIDENQIRLLFEEAGLLDQPVPDEHRVENIMERAMHDNVIRDLASFMFEGFPAVVDGVLSISTGKINHPDHDYRA</sequence>
<dbReference type="EMBL" id="AP026866">
    <property type="protein sequence ID" value="BDS06622.1"/>
    <property type="molecule type" value="Genomic_DNA"/>
</dbReference>
<accession>A0AAT9FKJ6</accession>
<evidence type="ECO:0000313" key="1">
    <source>
        <dbReference type="EMBL" id="BDS06622.1"/>
    </source>
</evidence>
<dbReference type="AlphaFoldDB" id="A0AAT9FKJ6"/>
<name>A0AAT9FKJ6_9BACT</name>
<protein>
    <submittedName>
        <fullName evidence="1">Uncharacterized protein</fullName>
    </submittedName>
</protein>
<gene>
    <name evidence="1" type="ORF">NT6N_16620</name>
</gene>
<organism evidence="1">
    <name type="scientific">Oceaniferula spumae</name>
    <dbReference type="NCBI Taxonomy" id="2979115"/>
    <lineage>
        <taxon>Bacteria</taxon>
        <taxon>Pseudomonadati</taxon>
        <taxon>Verrucomicrobiota</taxon>
        <taxon>Verrucomicrobiia</taxon>
        <taxon>Verrucomicrobiales</taxon>
        <taxon>Verrucomicrobiaceae</taxon>
        <taxon>Oceaniferula</taxon>
    </lineage>
</organism>
<dbReference type="KEGG" id="osu:NT6N_16620"/>
<proteinExistence type="predicted"/>